<dbReference type="GO" id="GO:0004497">
    <property type="term" value="F:monooxygenase activity"/>
    <property type="evidence" value="ECO:0007669"/>
    <property type="project" value="UniProtKB-KW"/>
</dbReference>
<dbReference type="SUPFAM" id="SSF54909">
    <property type="entry name" value="Dimeric alpha+beta barrel"/>
    <property type="match status" value="1"/>
</dbReference>
<feature type="domain" description="ABM" evidence="1">
    <location>
        <begin position="66"/>
        <end position="155"/>
    </location>
</feature>
<proteinExistence type="predicted"/>
<protein>
    <submittedName>
        <fullName evidence="2">Heme-degrading monooxygenase HmoA</fullName>
    </submittedName>
</protein>
<dbReference type="PANTHER" id="PTHR34474">
    <property type="entry name" value="SIGNAL TRANSDUCTION PROTEIN TRAP"/>
    <property type="match status" value="1"/>
</dbReference>
<keyword evidence="2" id="KW-0503">Monooxygenase</keyword>
<dbReference type="EMBL" id="JAFBFI010000017">
    <property type="protein sequence ID" value="MBM7694034.1"/>
    <property type="molecule type" value="Genomic_DNA"/>
</dbReference>
<evidence type="ECO:0000259" key="1">
    <source>
        <dbReference type="PROSITE" id="PS51725"/>
    </source>
</evidence>
<dbReference type="Pfam" id="PF03992">
    <property type="entry name" value="ABM"/>
    <property type="match status" value="1"/>
</dbReference>
<keyword evidence="3" id="KW-1185">Reference proteome</keyword>
<dbReference type="PANTHER" id="PTHR34474:SF2">
    <property type="entry name" value="SIGNAL TRANSDUCTION PROTEIN TRAP"/>
    <property type="match status" value="1"/>
</dbReference>
<dbReference type="PROSITE" id="PS51725">
    <property type="entry name" value="ABM"/>
    <property type="match status" value="1"/>
</dbReference>
<dbReference type="Gene3D" id="3.30.70.100">
    <property type="match status" value="1"/>
</dbReference>
<name>A0ABS2QMQ9_9BACI</name>
<keyword evidence="2" id="KW-0560">Oxidoreductase</keyword>
<evidence type="ECO:0000313" key="3">
    <source>
        <dbReference type="Proteomes" id="UP000823486"/>
    </source>
</evidence>
<gene>
    <name evidence="2" type="ORF">JOC77_003478</name>
</gene>
<dbReference type="InterPro" id="IPR011008">
    <property type="entry name" value="Dimeric_a/b-barrel"/>
</dbReference>
<reference evidence="2 3" key="1">
    <citation type="submission" date="2021-01" db="EMBL/GenBank/DDBJ databases">
        <title>Genomic Encyclopedia of Type Strains, Phase IV (KMG-IV): sequencing the most valuable type-strain genomes for metagenomic binning, comparative biology and taxonomic classification.</title>
        <authorList>
            <person name="Goeker M."/>
        </authorList>
    </citation>
    <scope>NUCLEOTIDE SEQUENCE [LARGE SCALE GENOMIC DNA]</scope>
    <source>
        <strain evidence="2 3">DSM 105482</strain>
    </source>
</reference>
<accession>A0ABS2QMQ9</accession>
<dbReference type="Proteomes" id="UP000823486">
    <property type="component" value="Unassembled WGS sequence"/>
</dbReference>
<evidence type="ECO:0000313" key="2">
    <source>
        <dbReference type="EMBL" id="MBM7694034.1"/>
    </source>
</evidence>
<dbReference type="RefSeq" id="WP_204545538.1">
    <property type="nucleotide sequence ID" value="NZ_JAFBFI010000017.1"/>
</dbReference>
<dbReference type="InterPro" id="IPR007138">
    <property type="entry name" value="ABM_dom"/>
</dbReference>
<organism evidence="2 3">
    <name type="scientific">Peribacillus deserti</name>
    <dbReference type="NCBI Taxonomy" id="673318"/>
    <lineage>
        <taxon>Bacteria</taxon>
        <taxon>Bacillati</taxon>
        <taxon>Bacillota</taxon>
        <taxon>Bacilli</taxon>
        <taxon>Bacillales</taxon>
        <taxon>Bacillaceae</taxon>
        <taxon>Peribacillus</taxon>
    </lineage>
</organism>
<comment type="caution">
    <text evidence="2">The sequence shown here is derived from an EMBL/GenBank/DDBJ whole genome shotgun (WGS) entry which is preliminary data.</text>
</comment>
<dbReference type="InterPro" id="IPR050404">
    <property type="entry name" value="Heme-degrading_MO"/>
</dbReference>
<sequence>MNVFITAGTADYLSIIKKKHTQEHMILMNGMEDALLLHETEGKSVFSQPRKYEVVESAGELSEHGFVVMNNIPVTDEGRPIFEYRFKNRAGLIENEPGFIAIRVLRPLNSNTYVILTVWNKPEDFANWQNSQSFSKAHAKKEGAPADHAPQQTIFSGSSYVTKYSISEE</sequence>